<evidence type="ECO:0000256" key="2">
    <source>
        <dbReference type="SAM" id="Phobius"/>
    </source>
</evidence>
<evidence type="ECO:0000313" key="3">
    <source>
        <dbReference type="EMBL" id="PHJ20247.1"/>
    </source>
</evidence>
<keyword evidence="2" id="KW-1133">Transmembrane helix</keyword>
<evidence type="ECO:0000256" key="1">
    <source>
        <dbReference type="SAM" id="MobiDB-lite"/>
    </source>
</evidence>
<organism evidence="3 4">
    <name type="scientific">Cystoisospora suis</name>
    <dbReference type="NCBI Taxonomy" id="483139"/>
    <lineage>
        <taxon>Eukaryota</taxon>
        <taxon>Sar</taxon>
        <taxon>Alveolata</taxon>
        <taxon>Apicomplexa</taxon>
        <taxon>Conoidasida</taxon>
        <taxon>Coccidia</taxon>
        <taxon>Eucoccidiorida</taxon>
        <taxon>Eimeriorina</taxon>
        <taxon>Sarcocystidae</taxon>
        <taxon>Cystoisospora</taxon>
    </lineage>
</organism>
<accession>A0A2C6KS47</accession>
<reference evidence="3 4" key="1">
    <citation type="journal article" date="2017" name="Int. J. Parasitol.">
        <title>The genome of the protozoan parasite Cystoisospora suis and a reverse vaccinology approach to identify vaccine candidates.</title>
        <authorList>
            <person name="Palmieri N."/>
            <person name="Shrestha A."/>
            <person name="Ruttkowski B."/>
            <person name="Beck T."/>
            <person name="Vogl C."/>
            <person name="Tomley F."/>
            <person name="Blake D.P."/>
            <person name="Joachim A."/>
        </authorList>
    </citation>
    <scope>NUCLEOTIDE SEQUENCE [LARGE SCALE GENOMIC DNA]</scope>
    <source>
        <strain evidence="3 4">Wien I</strain>
    </source>
</reference>
<feature type="compositionally biased region" description="Basic residues" evidence="1">
    <location>
        <begin position="95"/>
        <end position="128"/>
    </location>
</feature>
<dbReference type="VEuPathDB" id="ToxoDB:CSUI_005921"/>
<evidence type="ECO:0000313" key="4">
    <source>
        <dbReference type="Proteomes" id="UP000221165"/>
    </source>
</evidence>
<keyword evidence="2" id="KW-0812">Transmembrane</keyword>
<feature type="region of interest" description="Disordered" evidence="1">
    <location>
        <begin position="88"/>
        <end position="131"/>
    </location>
</feature>
<feature type="transmembrane region" description="Helical" evidence="2">
    <location>
        <begin position="139"/>
        <end position="161"/>
    </location>
</feature>
<proteinExistence type="predicted"/>
<name>A0A2C6KS47_9APIC</name>
<dbReference type="GeneID" id="94429298"/>
<keyword evidence="2" id="KW-0472">Membrane</keyword>
<protein>
    <recommendedName>
        <fullName evidence="5">Transmembrane protein</fullName>
    </recommendedName>
</protein>
<dbReference type="PROSITE" id="PS51257">
    <property type="entry name" value="PROKAR_LIPOPROTEIN"/>
    <property type="match status" value="1"/>
</dbReference>
<sequence length="163" mass="18858">MRGGGDRSTCPLLSFSLSCVSLGLSIPRLDLHLLLFSSLLPTYEFSFSHLSSSFFQRSVNTVDAKSSSSSSSLSSFLLKKKCTLSPSLSLNSTQVRRRRRKEERKEKEKRRREERRRRKPMIKKKKKERGAPLKPCGHLSYYLFLFFLSLFLSFSLFLLVFSF</sequence>
<dbReference type="AlphaFoldDB" id="A0A2C6KS47"/>
<dbReference type="EMBL" id="MIGC01002927">
    <property type="protein sequence ID" value="PHJ20247.1"/>
    <property type="molecule type" value="Genomic_DNA"/>
</dbReference>
<gene>
    <name evidence="3" type="ORF">CSUI_005921</name>
</gene>
<comment type="caution">
    <text evidence="3">The sequence shown here is derived from an EMBL/GenBank/DDBJ whole genome shotgun (WGS) entry which is preliminary data.</text>
</comment>
<dbReference type="RefSeq" id="XP_067921937.1">
    <property type="nucleotide sequence ID" value="XM_068066087.1"/>
</dbReference>
<evidence type="ECO:0008006" key="5">
    <source>
        <dbReference type="Google" id="ProtNLM"/>
    </source>
</evidence>
<keyword evidence="4" id="KW-1185">Reference proteome</keyword>
<dbReference type="Proteomes" id="UP000221165">
    <property type="component" value="Unassembled WGS sequence"/>
</dbReference>